<name>A0A7V1EIL9_UNCW3</name>
<dbReference type="EMBL" id="DSKY01000022">
    <property type="protein sequence ID" value="HDY59864.1"/>
    <property type="molecule type" value="Genomic_DNA"/>
</dbReference>
<dbReference type="InterPro" id="IPR036465">
    <property type="entry name" value="vWFA_dom_sf"/>
</dbReference>
<accession>A0A7V1EIL9</accession>
<dbReference type="Gene3D" id="3.40.50.410">
    <property type="entry name" value="von Willebrand factor, type A domain"/>
    <property type="match status" value="1"/>
</dbReference>
<evidence type="ECO:0000313" key="1">
    <source>
        <dbReference type="EMBL" id="HDY59864.1"/>
    </source>
</evidence>
<gene>
    <name evidence="1" type="ORF">ENP86_10015</name>
</gene>
<reference evidence="1" key="1">
    <citation type="journal article" date="2020" name="mSystems">
        <title>Genome- and Community-Level Interaction Insights into Carbon Utilization and Element Cycling Functions of Hydrothermarchaeota in Hydrothermal Sediment.</title>
        <authorList>
            <person name="Zhou Z."/>
            <person name="Liu Y."/>
            <person name="Xu W."/>
            <person name="Pan J."/>
            <person name="Luo Z.H."/>
            <person name="Li M."/>
        </authorList>
    </citation>
    <scope>NUCLEOTIDE SEQUENCE [LARGE SCALE GENOMIC DNA]</scope>
    <source>
        <strain evidence="1">SpSt-258</strain>
    </source>
</reference>
<organism evidence="1">
    <name type="scientific">candidate division WOR-3 bacterium</name>
    <dbReference type="NCBI Taxonomy" id="2052148"/>
    <lineage>
        <taxon>Bacteria</taxon>
        <taxon>Bacteria division WOR-3</taxon>
    </lineage>
</organism>
<proteinExistence type="predicted"/>
<dbReference type="SUPFAM" id="SSF53300">
    <property type="entry name" value="vWA-like"/>
    <property type="match status" value="1"/>
</dbReference>
<dbReference type="AlphaFoldDB" id="A0A7V1EIL9"/>
<comment type="caution">
    <text evidence="1">The sequence shown here is derived from an EMBL/GenBank/DDBJ whole genome shotgun (WGS) entry which is preliminary data.</text>
</comment>
<protein>
    <submittedName>
        <fullName evidence="1">VWA domain-containing protein</fullName>
    </submittedName>
</protein>
<sequence>MIPIVIFLLLINGFSYNFKIKGKTGPPVTLIDVSPSMKSYINNVMEEVKNVKYEHRKVFFSESTAINPAVAGGRFTDITRAILKAKEFNPSAILLISDGNHNFGSLPQNIIADLKIPVFTFGVGKESMRDQRIVDVLFPDHIFKDDTVRIEVILTVKIRLLTLLWQKI</sequence>